<dbReference type="Proteomes" id="UP000295714">
    <property type="component" value="Unassembled WGS sequence"/>
</dbReference>
<dbReference type="RefSeq" id="WP_338419701.1">
    <property type="nucleotide sequence ID" value="NZ_SMGI01000002.1"/>
</dbReference>
<keyword evidence="3" id="KW-1185">Reference proteome</keyword>
<evidence type="ECO:0000313" key="3">
    <source>
        <dbReference type="Proteomes" id="UP000295714"/>
    </source>
</evidence>
<name>A0A4R1KQW6_9FLAO</name>
<gene>
    <name evidence="2" type="ORF">DFQ05_1193</name>
</gene>
<protein>
    <recommendedName>
        <fullName evidence="4">LPXTG-motif cell wall-anchored protein</fullName>
    </recommendedName>
</protein>
<keyword evidence="1" id="KW-1133">Transmembrane helix</keyword>
<evidence type="ECO:0008006" key="4">
    <source>
        <dbReference type="Google" id="ProtNLM"/>
    </source>
</evidence>
<sequence length="65" mass="8028">MIKALKFFQYAYIIFAVLFAWDAITNWSVDRNRSYISILFAALAVFMFFFRKRFRQKFQDRQNKK</sequence>
<accession>A0A4R1KQW6</accession>
<feature type="transmembrane region" description="Helical" evidence="1">
    <location>
        <begin position="34"/>
        <end position="51"/>
    </location>
</feature>
<feature type="transmembrane region" description="Helical" evidence="1">
    <location>
        <begin position="7"/>
        <end position="28"/>
    </location>
</feature>
<proteinExistence type="predicted"/>
<reference evidence="2 3" key="1">
    <citation type="journal article" date="2015" name="Stand. Genomic Sci.">
        <title>Genomic Encyclopedia of Bacterial and Archaeal Type Strains, Phase III: the genomes of soil and plant-associated and newly described type strains.</title>
        <authorList>
            <person name="Whitman W.B."/>
            <person name="Woyke T."/>
            <person name="Klenk H.P."/>
            <person name="Zhou Y."/>
            <person name="Lilburn T.G."/>
            <person name="Beck B.J."/>
            <person name="De Vos P."/>
            <person name="Vandamme P."/>
            <person name="Eisen J.A."/>
            <person name="Garrity G."/>
            <person name="Hugenholtz P."/>
            <person name="Kyrpides N.C."/>
        </authorList>
    </citation>
    <scope>NUCLEOTIDE SEQUENCE [LARGE SCALE GENOMIC DNA]</scope>
    <source>
        <strain evidence="2 3">CECT 8445</strain>
    </source>
</reference>
<comment type="caution">
    <text evidence="2">The sequence shown here is derived from an EMBL/GenBank/DDBJ whole genome shotgun (WGS) entry which is preliminary data.</text>
</comment>
<evidence type="ECO:0000256" key="1">
    <source>
        <dbReference type="SAM" id="Phobius"/>
    </source>
</evidence>
<dbReference type="EMBL" id="SMGI01000002">
    <property type="protein sequence ID" value="TCK67418.1"/>
    <property type="molecule type" value="Genomic_DNA"/>
</dbReference>
<keyword evidence="1" id="KW-0472">Membrane</keyword>
<evidence type="ECO:0000313" key="2">
    <source>
        <dbReference type="EMBL" id="TCK67418.1"/>
    </source>
</evidence>
<dbReference type="AlphaFoldDB" id="A0A4R1KQW6"/>
<keyword evidence="1" id="KW-0812">Transmembrane</keyword>
<organism evidence="2 3">
    <name type="scientific">Winogradskyella wandonensis</name>
    <dbReference type="NCBI Taxonomy" id="1442586"/>
    <lineage>
        <taxon>Bacteria</taxon>
        <taxon>Pseudomonadati</taxon>
        <taxon>Bacteroidota</taxon>
        <taxon>Flavobacteriia</taxon>
        <taxon>Flavobacteriales</taxon>
        <taxon>Flavobacteriaceae</taxon>
        <taxon>Winogradskyella</taxon>
    </lineage>
</organism>